<evidence type="ECO:0000259" key="1">
    <source>
        <dbReference type="Pfam" id="PF04149"/>
    </source>
</evidence>
<gene>
    <name evidence="2" type="ORF">GCM10009733_002860</name>
</gene>
<proteinExistence type="predicted"/>
<sequence length="65" mass="7330">MADPRMRHLTWLKSKKCNPGDCVEVAFMGSYVFLRNSKEQAGPVLAFTRPEWDAFVEGIHAGDFA</sequence>
<dbReference type="Pfam" id="PF04149">
    <property type="entry name" value="DUF397"/>
    <property type="match status" value="1"/>
</dbReference>
<accession>A0ABP4QIR1</accession>
<keyword evidence="3" id="KW-1185">Reference proteome</keyword>
<dbReference type="Proteomes" id="UP001500064">
    <property type="component" value="Unassembled WGS sequence"/>
</dbReference>
<dbReference type="InterPro" id="IPR007278">
    <property type="entry name" value="DUF397"/>
</dbReference>
<organism evidence="2 3">
    <name type="scientific">Nonomuraea maheshkhaliensis</name>
    <dbReference type="NCBI Taxonomy" id="419590"/>
    <lineage>
        <taxon>Bacteria</taxon>
        <taxon>Bacillati</taxon>
        <taxon>Actinomycetota</taxon>
        <taxon>Actinomycetes</taxon>
        <taxon>Streptosporangiales</taxon>
        <taxon>Streptosporangiaceae</taxon>
        <taxon>Nonomuraea</taxon>
    </lineage>
</organism>
<feature type="domain" description="DUF397" evidence="1">
    <location>
        <begin position="9"/>
        <end position="59"/>
    </location>
</feature>
<reference evidence="3" key="1">
    <citation type="journal article" date="2019" name="Int. J. Syst. Evol. Microbiol.">
        <title>The Global Catalogue of Microorganisms (GCM) 10K type strain sequencing project: providing services to taxonomists for standard genome sequencing and annotation.</title>
        <authorList>
            <consortium name="The Broad Institute Genomics Platform"/>
            <consortium name="The Broad Institute Genome Sequencing Center for Infectious Disease"/>
            <person name="Wu L."/>
            <person name="Ma J."/>
        </authorList>
    </citation>
    <scope>NUCLEOTIDE SEQUENCE [LARGE SCALE GENOMIC DNA]</scope>
    <source>
        <strain evidence="3">JCM 13929</strain>
    </source>
</reference>
<dbReference type="EMBL" id="BAAAMU010000001">
    <property type="protein sequence ID" value="GAA1610082.1"/>
    <property type="molecule type" value="Genomic_DNA"/>
</dbReference>
<evidence type="ECO:0000313" key="2">
    <source>
        <dbReference type="EMBL" id="GAA1610082.1"/>
    </source>
</evidence>
<comment type="caution">
    <text evidence="2">The sequence shown here is derived from an EMBL/GenBank/DDBJ whole genome shotgun (WGS) entry which is preliminary data.</text>
</comment>
<dbReference type="RefSeq" id="WP_346101001.1">
    <property type="nucleotide sequence ID" value="NZ_BAAAMU010000001.1"/>
</dbReference>
<evidence type="ECO:0000313" key="3">
    <source>
        <dbReference type="Proteomes" id="UP001500064"/>
    </source>
</evidence>
<protein>
    <recommendedName>
        <fullName evidence="1">DUF397 domain-containing protein</fullName>
    </recommendedName>
</protein>
<name>A0ABP4QIR1_9ACTN</name>